<dbReference type="Proteomes" id="UP000192478">
    <property type="component" value="Chromosome"/>
</dbReference>
<dbReference type="RefSeq" id="WP_070963764.1">
    <property type="nucleotide sequence ID" value="NZ_CP017603.1"/>
</dbReference>
<proteinExistence type="predicted"/>
<evidence type="ECO:0000259" key="2">
    <source>
        <dbReference type="Pfam" id="PF07833"/>
    </source>
</evidence>
<gene>
    <name evidence="3" type="ORF">BJL90_01805</name>
    <name evidence="4" type="ORF">CLFO_35980</name>
</gene>
<feature type="chain" id="PRO_5042204558" description="Copper amine oxidase-like N-terminal domain-containing protein" evidence="1">
    <location>
        <begin position="24"/>
        <end position="184"/>
    </location>
</feature>
<evidence type="ECO:0000313" key="3">
    <source>
        <dbReference type="EMBL" id="AOY74801.1"/>
    </source>
</evidence>
<dbReference type="Pfam" id="PF07833">
    <property type="entry name" value="Cu_amine_oxidN1"/>
    <property type="match status" value="1"/>
</dbReference>
<evidence type="ECO:0000256" key="1">
    <source>
        <dbReference type="SAM" id="SignalP"/>
    </source>
</evidence>
<reference evidence="4 6" key="2">
    <citation type="submission" date="2017-03" db="EMBL/GenBank/DDBJ databases">
        <title>Complete sequence of Clostridium formicaceticum DSM 92.</title>
        <authorList>
            <person name="Poehlein A."/>
            <person name="Karl M."/>
            <person name="Bengelsdorf F.R."/>
            <person name="Duerre P."/>
            <person name="Daniel R."/>
        </authorList>
    </citation>
    <scope>NUCLEOTIDE SEQUENCE [LARGE SCALE GENOMIC DNA]</scope>
    <source>
        <strain evidence="4 6">DSM 92</strain>
    </source>
</reference>
<feature type="domain" description="Copper amine oxidase-like N-terminal" evidence="2">
    <location>
        <begin position="30"/>
        <end position="84"/>
    </location>
</feature>
<accession>A0AAC9WHP8</accession>
<protein>
    <recommendedName>
        <fullName evidence="2">Copper amine oxidase-like N-terminal domain-containing protein</fullName>
    </recommendedName>
</protein>
<evidence type="ECO:0000313" key="5">
    <source>
        <dbReference type="Proteomes" id="UP000177894"/>
    </source>
</evidence>
<dbReference type="EMBL" id="CP017603">
    <property type="protein sequence ID" value="AOY74801.1"/>
    <property type="molecule type" value="Genomic_DNA"/>
</dbReference>
<dbReference type="InterPro" id="IPR036582">
    <property type="entry name" value="Mao_N_sf"/>
</dbReference>
<evidence type="ECO:0000313" key="6">
    <source>
        <dbReference type="Proteomes" id="UP000192478"/>
    </source>
</evidence>
<sequence>MKKKGIIMILLSLFFLTTSFSLAASNIPWVKGYIRNFTIVHNHQILPLDKNPIVVENRLYLPAKFIAEAFDYHTTWHPSNETITFSPKTLEEKLPACNPLVGEYFIYGEIQDIDFQDRQIKIEQHLDHLSREVFDFLQIQENAMIFLKRNAHSMKVDLKDLKVGDVISLIVTKEDTVRGIIIDG</sequence>
<dbReference type="AlphaFoldDB" id="A0AAC9WHP8"/>
<reference evidence="3 5" key="1">
    <citation type="submission" date="2016-10" db="EMBL/GenBank/DDBJ databases">
        <title>Complete Genome Sequence of Acetogen Clostridium formicoaceticum ATCC 27076.</title>
        <authorList>
            <person name="Bao T."/>
            <person name="Cheng C."/>
            <person name="Zhao J."/>
            <person name="Yang S.-T."/>
            <person name="Wang J."/>
            <person name="Wang M."/>
        </authorList>
    </citation>
    <scope>NUCLEOTIDE SEQUENCE [LARGE SCALE GENOMIC DNA]</scope>
    <source>
        <strain evidence="3 5">ATCC 27076</strain>
    </source>
</reference>
<organism evidence="4 6">
    <name type="scientific">Clostridium formicaceticum</name>
    <dbReference type="NCBI Taxonomy" id="1497"/>
    <lineage>
        <taxon>Bacteria</taxon>
        <taxon>Bacillati</taxon>
        <taxon>Bacillota</taxon>
        <taxon>Clostridia</taxon>
        <taxon>Eubacteriales</taxon>
        <taxon>Clostridiaceae</taxon>
        <taxon>Clostridium</taxon>
    </lineage>
</organism>
<name>A0AAC9WHP8_9CLOT</name>
<dbReference type="SUPFAM" id="SSF55383">
    <property type="entry name" value="Copper amine oxidase, domain N"/>
    <property type="match status" value="1"/>
</dbReference>
<keyword evidence="5" id="KW-1185">Reference proteome</keyword>
<dbReference type="KEGG" id="cfm:BJL90_01805"/>
<evidence type="ECO:0000313" key="4">
    <source>
        <dbReference type="EMBL" id="ARE89191.1"/>
    </source>
</evidence>
<keyword evidence="1" id="KW-0732">Signal</keyword>
<dbReference type="EMBL" id="CP020559">
    <property type="protein sequence ID" value="ARE89191.1"/>
    <property type="molecule type" value="Genomic_DNA"/>
</dbReference>
<feature type="signal peptide" evidence="1">
    <location>
        <begin position="1"/>
        <end position="23"/>
    </location>
</feature>
<dbReference type="Proteomes" id="UP000177894">
    <property type="component" value="Chromosome"/>
</dbReference>
<dbReference type="InterPro" id="IPR012854">
    <property type="entry name" value="Cu_amine_oxidase-like_N"/>
</dbReference>